<dbReference type="EnsemblPlants" id="KEH20855">
    <property type="protein sequence ID" value="KEH20855"/>
    <property type="gene ID" value="MTR_8g090325"/>
</dbReference>
<gene>
    <name evidence="1" type="ordered locus">MTR_8g090325</name>
</gene>
<proteinExistence type="predicted"/>
<accession>A0A072U4W7</accession>
<dbReference type="HOGENOM" id="CLU_2593473_0_0_1"/>
<dbReference type="EMBL" id="CM001224">
    <property type="protein sequence ID" value="KEH20855.1"/>
    <property type="molecule type" value="Genomic_DNA"/>
</dbReference>
<keyword evidence="3" id="KW-1185">Reference proteome</keyword>
<evidence type="ECO:0000313" key="3">
    <source>
        <dbReference type="Proteomes" id="UP000002051"/>
    </source>
</evidence>
<dbReference type="Proteomes" id="UP000002051">
    <property type="component" value="Chromosome 8"/>
</dbReference>
<sequence length="80" mass="9397">MESTRFMIDVYVYKLSFSNLQLLRNKLQVEYLHLLDTVNFVGHMGLHVTQRCLVIGEQRNNDVLFDGSQLNTTHYRLATH</sequence>
<reference evidence="1 3" key="2">
    <citation type="journal article" date="2014" name="BMC Genomics">
        <title>An improved genome release (version Mt4.0) for the model legume Medicago truncatula.</title>
        <authorList>
            <person name="Tang H."/>
            <person name="Krishnakumar V."/>
            <person name="Bidwell S."/>
            <person name="Rosen B."/>
            <person name="Chan A."/>
            <person name="Zhou S."/>
            <person name="Gentzbittel L."/>
            <person name="Childs K.L."/>
            <person name="Yandell M."/>
            <person name="Gundlach H."/>
            <person name="Mayer K.F."/>
            <person name="Schwartz D.C."/>
            <person name="Town C.D."/>
        </authorList>
    </citation>
    <scope>GENOME REANNOTATION</scope>
    <source>
        <strain evidence="1">A17</strain>
        <strain evidence="2 3">cv. Jemalong A17</strain>
    </source>
</reference>
<organism evidence="1 3">
    <name type="scientific">Medicago truncatula</name>
    <name type="common">Barrel medic</name>
    <name type="synonym">Medicago tribuloides</name>
    <dbReference type="NCBI Taxonomy" id="3880"/>
    <lineage>
        <taxon>Eukaryota</taxon>
        <taxon>Viridiplantae</taxon>
        <taxon>Streptophyta</taxon>
        <taxon>Embryophyta</taxon>
        <taxon>Tracheophyta</taxon>
        <taxon>Spermatophyta</taxon>
        <taxon>Magnoliopsida</taxon>
        <taxon>eudicotyledons</taxon>
        <taxon>Gunneridae</taxon>
        <taxon>Pentapetalae</taxon>
        <taxon>rosids</taxon>
        <taxon>fabids</taxon>
        <taxon>Fabales</taxon>
        <taxon>Fabaceae</taxon>
        <taxon>Papilionoideae</taxon>
        <taxon>50 kb inversion clade</taxon>
        <taxon>NPAAA clade</taxon>
        <taxon>Hologalegina</taxon>
        <taxon>IRL clade</taxon>
        <taxon>Trifolieae</taxon>
        <taxon>Medicago</taxon>
    </lineage>
</organism>
<name>A0A072U4W7_MEDTR</name>
<evidence type="ECO:0000313" key="2">
    <source>
        <dbReference type="EnsemblPlants" id="KEH20855"/>
    </source>
</evidence>
<reference evidence="1 3" key="1">
    <citation type="journal article" date="2011" name="Nature">
        <title>The Medicago genome provides insight into the evolution of rhizobial symbioses.</title>
        <authorList>
            <person name="Young N.D."/>
            <person name="Debelle F."/>
            <person name="Oldroyd G.E."/>
            <person name="Geurts R."/>
            <person name="Cannon S.B."/>
            <person name="Udvardi M.K."/>
            <person name="Benedito V.A."/>
            <person name="Mayer K.F."/>
            <person name="Gouzy J."/>
            <person name="Schoof H."/>
            <person name="Van de Peer Y."/>
            <person name="Proost S."/>
            <person name="Cook D.R."/>
            <person name="Meyers B.C."/>
            <person name="Spannagl M."/>
            <person name="Cheung F."/>
            <person name="De Mita S."/>
            <person name="Krishnakumar V."/>
            <person name="Gundlach H."/>
            <person name="Zhou S."/>
            <person name="Mudge J."/>
            <person name="Bharti A.K."/>
            <person name="Murray J.D."/>
            <person name="Naoumkina M.A."/>
            <person name="Rosen B."/>
            <person name="Silverstein K.A."/>
            <person name="Tang H."/>
            <person name="Rombauts S."/>
            <person name="Zhao P.X."/>
            <person name="Zhou P."/>
            <person name="Barbe V."/>
            <person name="Bardou P."/>
            <person name="Bechner M."/>
            <person name="Bellec A."/>
            <person name="Berger A."/>
            <person name="Berges H."/>
            <person name="Bidwell S."/>
            <person name="Bisseling T."/>
            <person name="Choisne N."/>
            <person name="Couloux A."/>
            <person name="Denny R."/>
            <person name="Deshpande S."/>
            <person name="Dai X."/>
            <person name="Doyle J.J."/>
            <person name="Dudez A.M."/>
            <person name="Farmer A.D."/>
            <person name="Fouteau S."/>
            <person name="Franken C."/>
            <person name="Gibelin C."/>
            <person name="Gish J."/>
            <person name="Goldstein S."/>
            <person name="Gonzalez A.J."/>
            <person name="Green P.J."/>
            <person name="Hallab A."/>
            <person name="Hartog M."/>
            <person name="Hua A."/>
            <person name="Humphray S.J."/>
            <person name="Jeong D.H."/>
            <person name="Jing Y."/>
            <person name="Jocker A."/>
            <person name="Kenton S.M."/>
            <person name="Kim D.J."/>
            <person name="Klee K."/>
            <person name="Lai H."/>
            <person name="Lang C."/>
            <person name="Lin S."/>
            <person name="Macmil S.L."/>
            <person name="Magdelenat G."/>
            <person name="Matthews L."/>
            <person name="McCorrison J."/>
            <person name="Monaghan E.L."/>
            <person name="Mun J.H."/>
            <person name="Najar F.Z."/>
            <person name="Nicholson C."/>
            <person name="Noirot C."/>
            <person name="O'Bleness M."/>
            <person name="Paule C.R."/>
            <person name="Poulain J."/>
            <person name="Prion F."/>
            <person name="Qin B."/>
            <person name="Qu C."/>
            <person name="Retzel E.F."/>
            <person name="Riddle C."/>
            <person name="Sallet E."/>
            <person name="Samain S."/>
            <person name="Samson N."/>
            <person name="Sanders I."/>
            <person name="Saurat O."/>
            <person name="Scarpelli C."/>
            <person name="Schiex T."/>
            <person name="Segurens B."/>
            <person name="Severin A.J."/>
            <person name="Sherrier D.J."/>
            <person name="Shi R."/>
            <person name="Sims S."/>
            <person name="Singer S.R."/>
            <person name="Sinharoy S."/>
            <person name="Sterck L."/>
            <person name="Viollet A."/>
            <person name="Wang B.B."/>
            <person name="Wang K."/>
            <person name="Wang M."/>
            <person name="Wang X."/>
            <person name="Warfsmann J."/>
            <person name="Weissenbach J."/>
            <person name="White D.D."/>
            <person name="White J.D."/>
            <person name="Wiley G.B."/>
            <person name="Wincker P."/>
            <person name="Xing Y."/>
            <person name="Yang L."/>
            <person name="Yao Z."/>
            <person name="Ying F."/>
            <person name="Zhai J."/>
            <person name="Zhou L."/>
            <person name="Zuber A."/>
            <person name="Denarie J."/>
            <person name="Dixon R.A."/>
            <person name="May G.D."/>
            <person name="Schwartz D.C."/>
            <person name="Rogers J."/>
            <person name="Quetier F."/>
            <person name="Town C.D."/>
            <person name="Roe B.A."/>
        </authorList>
    </citation>
    <scope>NUCLEOTIDE SEQUENCE [LARGE SCALE GENOMIC DNA]</scope>
    <source>
        <strain evidence="1">A17</strain>
        <strain evidence="2 3">cv. Jemalong A17</strain>
    </source>
</reference>
<dbReference type="AlphaFoldDB" id="A0A072U4W7"/>
<evidence type="ECO:0000313" key="1">
    <source>
        <dbReference type="EMBL" id="KEH20855.1"/>
    </source>
</evidence>
<protein>
    <submittedName>
        <fullName evidence="1 2">Uncharacterized protein</fullName>
    </submittedName>
</protein>
<reference evidence="2" key="3">
    <citation type="submission" date="2015-04" db="UniProtKB">
        <authorList>
            <consortium name="EnsemblPlants"/>
        </authorList>
    </citation>
    <scope>IDENTIFICATION</scope>
    <source>
        <strain evidence="2">cv. Jemalong A17</strain>
    </source>
</reference>